<sequence>MAAPTDAPGADNVTGPSNDTIPDLIIIPPVAPAPAVPDSFFESCPVSECRVRGSVGLPFCHIHVDGRYHFRQSCSLVHADGSLVVYTPQTLSFVDVSNDLETLLISPLLPPPFEQADSISNATNATVAPVPPPTDGGDGSSDDDDESLDGVCDECWLTPTALTKALPEGGYATLNGSLCRCRRYQPQKAGLGEFCDLSIQCAEGSCALPCDAYLTQIDCDAAPFGCVWDDATKTCGRRPFPSSDEAYTPGNITTSVMLPITRIPRPPELFSLPFDAPSYGCPCWGVQPCENQETMQCQAITSLGRCPSGTRLCAASEDRIVHAPAVSPRCMLMRKVHQPCKTDFDCDPLHSFCHPTFSCLHLGKEGERCLEDRECVHSLRCNMAEASDMDPEGRCRPLFGLRLGTPSSQPFLCVEGWLDTNGKCAQAARSKQVGRGCNNDDTQCLTSDPFGQKAECRCKSWWDPSAPGPIGGSSRYCHPLIGDYSDRAAKLKTWLEFRASRCGYAWSDAECAAFAGSDGPRLLFSLLCEEQQLSGGPYLPQPECDLPLDNPVATRTNAFYGRETDTELHDYCDLYAHAVRSGAEHSVPQMSIVHVVVVGVWLMRWLRRALAHAHG</sequence>
<dbReference type="EMBL" id="CDMY01000395">
    <property type="protein sequence ID" value="CEM09656.1"/>
    <property type="molecule type" value="Genomic_DNA"/>
</dbReference>
<dbReference type="InParanoid" id="A0A0G4F9M4"/>
<dbReference type="AlphaFoldDB" id="A0A0G4F9M4"/>
<organism evidence="2 3">
    <name type="scientific">Vitrella brassicaformis (strain CCMP3155)</name>
    <dbReference type="NCBI Taxonomy" id="1169540"/>
    <lineage>
        <taxon>Eukaryota</taxon>
        <taxon>Sar</taxon>
        <taxon>Alveolata</taxon>
        <taxon>Colpodellida</taxon>
        <taxon>Vitrellaceae</taxon>
        <taxon>Vitrella</taxon>
    </lineage>
</organism>
<accession>A0A0G4F9M4</accession>
<name>A0A0G4F9M4_VITBC</name>
<evidence type="ECO:0000313" key="2">
    <source>
        <dbReference type="EMBL" id="CEM09656.1"/>
    </source>
</evidence>
<dbReference type="OrthoDB" id="409849at2759"/>
<evidence type="ECO:0000256" key="1">
    <source>
        <dbReference type="SAM" id="MobiDB-lite"/>
    </source>
</evidence>
<dbReference type="VEuPathDB" id="CryptoDB:Vbra_4293"/>
<keyword evidence="3" id="KW-1185">Reference proteome</keyword>
<protein>
    <recommendedName>
        <fullName evidence="4">Dickkopf N-terminal cysteine-rich domain-containing protein</fullName>
    </recommendedName>
</protein>
<gene>
    <name evidence="2" type="ORF">Vbra_4293</name>
</gene>
<proteinExistence type="predicted"/>
<evidence type="ECO:0008006" key="4">
    <source>
        <dbReference type="Google" id="ProtNLM"/>
    </source>
</evidence>
<reference evidence="2 3" key="1">
    <citation type="submission" date="2014-11" db="EMBL/GenBank/DDBJ databases">
        <authorList>
            <person name="Zhu J."/>
            <person name="Qi W."/>
            <person name="Song R."/>
        </authorList>
    </citation>
    <scope>NUCLEOTIDE SEQUENCE [LARGE SCALE GENOMIC DNA]</scope>
</reference>
<feature type="region of interest" description="Disordered" evidence="1">
    <location>
        <begin position="124"/>
        <end position="147"/>
    </location>
</feature>
<dbReference type="Proteomes" id="UP000041254">
    <property type="component" value="Unassembled WGS sequence"/>
</dbReference>
<evidence type="ECO:0000313" key="3">
    <source>
        <dbReference type="Proteomes" id="UP000041254"/>
    </source>
</evidence>